<organism evidence="1 2">
    <name type="scientific">Woeseia oceani</name>
    <dbReference type="NCBI Taxonomy" id="1548547"/>
    <lineage>
        <taxon>Bacteria</taxon>
        <taxon>Pseudomonadati</taxon>
        <taxon>Pseudomonadota</taxon>
        <taxon>Gammaproteobacteria</taxon>
        <taxon>Woeseiales</taxon>
        <taxon>Woeseiaceae</taxon>
        <taxon>Woeseia</taxon>
    </lineage>
</organism>
<evidence type="ECO:0008006" key="3">
    <source>
        <dbReference type="Google" id="ProtNLM"/>
    </source>
</evidence>
<evidence type="ECO:0000313" key="2">
    <source>
        <dbReference type="Proteomes" id="UP000092695"/>
    </source>
</evidence>
<dbReference type="EMBL" id="CP016268">
    <property type="protein sequence ID" value="ANO51070.1"/>
    <property type="molecule type" value="Genomic_DNA"/>
</dbReference>
<dbReference type="InterPro" id="IPR032638">
    <property type="entry name" value="Porin_5"/>
</dbReference>
<dbReference type="AlphaFoldDB" id="A0A193LEW6"/>
<sequence>MLILLSTSGVSAEFASQDRITFEGDFRLRYENIDAEGSPQVDRSRLRARFGFAAKVADDLKIVLGVATGNGSPVSTNVTLDGGFSAKDITLNRAYVDWQLNDQWALHGGKIKSPWVRPGGSSLIWDADLNPEGLAGHFRSGEYFASFAALSVDARSAADDSLLFTAQAGRKFLLSEKQTLTAGLGYYAYTNTVGSTPFYDGAAAGNSVDLAGNYLNDYRLLELFAEYKTMLNDLPVTVYADVVQNTAVSVEDTGYAIGVAFGSANAPGKSQFAYAWHDTEADAVVGTYNDSDFANGVTDAAGHFIKAKYAIRDNVKLGGTLIIARHGGYTGDERDYDRIMIDLEFEFE</sequence>
<dbReference type="KEGG" id="woc:BA177_07495"/>
<dbReference type="Proteomes" id="UP000092695">
    <property type="component" value="Chromosome"/>
</dbReference>
<name>A0A193LEW6_9GAMM</name>
<evidence type="ECO:0000313" key="1">
    <source>
        <dbReference type="EMBL" id="ANO51070.1"/>
    </source>
</evidence>
<dbReference type="Pfam" id="PF16930">
    <property type="entry name" value="Porin_5"/>
    <property type="match status" value="2"/>
</dbReference>
<gene>
    <name evidence="1" type="ORF">BA177_07495</name>
</gene>
<keyword evidence="2" id="KW-1185">Reference proteome</keyword>
<dbReference type="STRING" id="1548547.BA177_07495"/>
<reference evidence="1 2" key="1">
    <citation type="submission" date="2016-06" db="EMBL/GenBank/DDBJ databases">
        <title>Complete genome sequence of a deep-branching marine Gamma Proteobacterium Woeseia oceani type strain XK5.</title>
        <authorList>
            <person name="Mu D."/>
            <person name="Du Z."/>
        </authorList>
    </citation>
    <scope>NUCLEOTIDE SEQUENCE [LARGE SCALE GENOMIC DNA]</scope>
    <source>
        <strain evidence="1 2">XK5</strain>
    </source>
</reference>
<protein>
    <recommendedName>
        <fullName evidence="3">Porin</fullName>
    </recommendedName>
</protein>
<accession>A0A193LEW6</accession>
<proteinExistence type="predicted"/>
<dbReference type="SUPFAM" id="SSF56935">
    <property type="entry name" value="Porins"/>
    <property type="match status" value="1"/>
</dbReference>